<dbReference type="InterPro" id="IPR036236">
    <property type="entry name" value="Znf_C2H2_sf"/>
</dbReference>
<feature type="compositionally biased region" description="Low complexity" evidence="2">
    <location>
        <begin position="330"/>
        <end position="339"/>
    </location>
</feature>
<keyword evidence="1" id="KW-0863">Zinc-finger</keyword>
<dbReference type="GO" id="GO:0006357">
    <property type="term" value="P:regulation of transcription by RNA polymerase II"/>
    <property type="evidence" value="ECO:0007669"/>
    <property type="project" value="TreeGrafter"/>
</dbReference>
<dbReference type="GO" id="GO:0008270">
    <property type="term" value="F:zinc ion binding"/>
    <property type="evidence" value="ECO:0007669"/>
    <property type="project" value="UniProtKB-KW"/>
</dbReference>
<dbReference type="Gene3D" id="3.30.160.60">
    <property type="entry name" value="Classic Zinc Finger"/>
    <property type="match status" value="1"/>
</dbReference>
<feature type="compositionally biased region" description="Low complexity" evidence="2">
    <location>
        <begin position="92"/>
        <end position="101"/>
    </location>
</feature>
<gene>
    <name evidence="4" type="ORF">SPI_03009</name>
</gene>
<reference evidence="4 5" key="1">
    <citation type="journal article" date="2016" name="Genome Biol. Evol.">
        <title>Divergent and convergent evolution of fungal pathogenicity.</title>
        <authorList>
            <person name="Shang Y."/>
            <person name="Xiao G."/>
            <person name="Zheng P."/>
            <person name="Cen K."/>
            <person name="Zhan S."/>
            <person name="Wang C."/>
        </authorList>
    </citation>
    <scope>NUCLEOTIDE SEQUENCE [LARGE SCALE GENOMIC DNA]</scope>
    <source>
        <strain evidence="4 5">RCEF 264</strain>
    </source>
</reference>
<dbReference type="Pfam" id="PF12874">
    <property type="entry name" value="zf-met"/>
    <property type="match status" value="1"/>
</dbReference>
<dbReference type="AlphaFoldDB" id="A0A162J6C8"/>
<dbReference type="STRING" id="1081102.A0A162J6C8"/>
<feature type="compositionally biased region" description="Polar residues" evidence="2">
    <location>
        <begin position="40"/>
        <end position="53"/>
    </location>
</feature>
<feature type="domain" description="C2H2-type" evidence="3">
    <location>
        <begin position="401"/>
        <end position="428"/>
    </location>
</feature>
<feature type="compositionally biased region" description="Polar residues" evidence="2">
    <location>
        <begin position="20"/>
        <end position="33"/>
    </location>
</feature>
<dbReference type="GO" id="GO:0045165">
    <property type="term" value="P:cell fate commitment"/>
    <property type="evidence" value="ECO:0007669"/>
    <property type="project" value="TreeGrafter"/>
</dbReference>
<protein>
    <submittedName>
        <fullName evidence="4">Zinc finger, C2H2-type/integrase, DNA-binding protein</fullName>
    </submittedName>
</protein>
<feature type="region of interest" description="Disordered" evidence="2">
    <location>
        <begin position="1"/>
        <end position="141"/>
    </location>
</feature>
<keyword evidence="1" id="KW-0479">Metal-binding</keyword>
<proteinExistence type="predicted"/>
<dbReference type="GO" id="GO:0005737">
    <property type="term" value="C:cytoplasm"/>
    <property type="evidence" value="ECO:0007669"/>
    <property type="project" value="TreeGrafter"/>
</dbReference>
<dbReference type="SUPFAM" id="SSF57667">
    <property type="entry name" value="beta-beta-alpha zinc fingers"/>
    <property type="match status" value="1"/>
</dbReference>
<dbReference type="PANTHER" id="PTHR16515:SF59">
    <property type="entry name" value="PR DOMAIN ZINC FINGER PROTEIN 1"/>
    <property type="match status" value="1"/>
</dbReference>
<dbReference type="GO" id="GO:0000978">
    <property type="term" value="F:RNA polymerase II cis-regulatory region sequence-specific DNA binding"/>
    <property type="evidence" value="ECO:0007669"/>
    <property type="project" value="TreeGrafter"/>
</dbReference>
<dbReference type="FunFam" id="3.30.160.60:FF:000793">
    <property type="entry name" value="C2H2 finger domain protein FlbC"/>
    <property type="match status" value="1"/>
</dbReference>
<dbReference type="GO" id="GO:0005634">
    <property type="term" value="C:nucleus"/>
    <property type="evidence" value="ECO:0007669"/>
    <property type="project" value="TreeGrafter"/>
</dbReference>
<evidence type="ECO:0000313" key="5">
    <source>
        <dbReference type="Proteomes" id="UP000076874"/>
    </source>
</evidence>
<feature type="region of interest" description="Disordered" evidence="2">
    <location>
        <begin position="330"/>
        <end position="353"/>
    </location>
</feature>
<dbReference type="GO" id="GO:0003700">
    <property type="term" value="F:DNA-binding transcription factor activity"/>
    <property type="evidence" value="ECO:0007669"/>
    <property type="project" value="TreeGrafter"/>
</dbReference>
<evidence type="ECO:0000259" key="3">
    <source>
        <dbReference type="PROSITE" id="PS50157"/>
    </source>
</evidence>
<keyword evidence="5" id="KW-1185">Reference proteome</keyword>
<dbReference type="PROSITE" id="PS00028">
    <property type="entry name" value="ZINC_FINGER_C2H2_1"/>
    <property type="match status" value="1"/>
</dbReference>
<feature type="region of interest" description="Disordered" evidence="2">
    <location>
        <begin position="239"/>
        <end position="262"/>
    </location>
</feature>
<feature type="region of interest" description="Disordered" evidence="2">
    <location>
        <begin position="369"/>
        <end position="394"/>
    </location>
</feature>
<name>A0A162J6C8_9HYPO</name>
<evidence type="ECO:0000256" key="1">
    <source>
        <dbReference type="PROSITE-ProRule" id="PRU00042"/>
    </source>
</evidence>
<comment type="caution">
    <text evidence="4">The sequence shown here is derived from an EMBL/GenBank/DDBJ whole genome shotgun (WGS) entry which is preliminary data.</text>
</comment>
<feature type="region of interest" description="Disordered" evidence="2">
    <location>
        <begin position="274"/>
        <end position="311"/>
    </location>
</feature>
<feature type="compositionally biased region" description="Polar residues" evidence="2">
    <location>
        <begin position="1"/>
        <end position="12"/>
    </location>
</feature>
<feature type="compositionally biased region" description="Low complexity" evidence="2">
    <location>
        <begin position="72"/>
        <end position="84"/>
    </location>
</feature>
<keyword evidence="1" id="KW-0862">Zinc</keyword>
<dbReference type="EMBL" id="AZHD01000004">
    <property type="protein sequence ID" value="OAA64362.1"/>
    <property type="molecule type" value="Genomic_DNA"/>
</dbReference>
<keyword evidence="4" id="KW-0238">DNA-binding</keyword>
<dbReference type="PROSITE" id="PS50157">
    <property type="entry name" value="ZINC_FINGER_C2H2_2"/>
    <property type="match status" value="1"/>
</dbReference>
<dbReference type="SMART" id="SM00355">
    <property type="entry name" value="ZnF_C2H2"/>
    <property type="match status" value="1"/>
</dbReference>
<sequence>MTMTIHSNQQRLPLNFDMPSYSNQQPQFTNPWVSSSSSSTAPDHQNTSQSMYLGSQGALQHAAFDLTSLKTQQQQQQQHQQHQQQPPPQSQHPPLQAQPPSQHHHQHQHQTEAHHQHPRPSSQQSLPPAHAHPRAQQQQLHPSGNIVHSTLASYNAATVTAGGPPAASAHSRGSVPDSVYVSQQVGQRDLLSLPQDSTTASYVDSTYTAPSPIQPVYASSTTPYDQMGYAPAPMRSAFAVPPESDGRRFSQSRTMQSDDRRSFADAIEASHGILSLSQDTPRPIYGGNRQLRGSGDSYGFPSTHSTNSSVSSTSFSGYYAGGGSIDSSVSDYSTGGSSDMDSVASRTLPVPRPQGYVSLSTTAAGTTTIPAPSQVVAPPPAPQSMMSQFSSKMTNTVQKKHKCKVCDKRFTRPSSLQTHMYSHTGEKR</sequence>
<dbReference type="OrthoDB" id="6077919at2759"/>
<accession>A0A162J6C8</accession>
<dbReference type="Proteomes" id="UP000076874">
    <property type="component" value="Unassembled WGS sequence"/>
</dbReference>
<dbReference type="PANTHER" id="PTHR16515">
    <property type="entry name" value="PR DOMAIN ZINC FINGER PROTEIN"/>
    <property type="match status" value="1"/>
</dbReference>
<feature type="compositionally biased region" description="Low complexity" evidence="2">
    <location>
        <begin position="302"/>
        <end position="311"/>
    </location>
</feature>
<evidence type="ECO:0000313" key="4">
    <source>
        <dbReference type="EMBL" id="OAA64362.1"/>
    </source>
</evidence>
<dbReference type="InterPro" id="IPR013087">
    <property type="entry name" value="Znf_C2H2_type"/>
</dbReference>
<feature type="compositionally biased region" description="Low complexity" evidence="2">
    <location>
        <begin position="126"/>
        <end position="141"/>
    </location>
</feature>
<organism evidence="4 5">
    <name type="scientific">Niveomyces insectorum RCEF 264</name>
    <dbReference type="NCBI Taxonomy" id="1081102"/>
    <lineage>
        <taxon>Eukaryota</taxon>
        <taxon>Fungi</taxon>
        <taxon>Dikarya</taxon>
        <taxon>Ascomycota</taxon>
        <taxon>Pezizomycotina</taxon>
        <taxon>Sordariomycetes</taxon>
        <taxon>Hypocreomycetidae</taxon>
        <taxon>Hypocreales</taxon>
        <taxon>Cordycipitaceae</taxon>
        <taxon>Niveomyces</taxon>
    </lineage>
</organism>
<dbReference type="InterPro" id="IPR050331">
    <property type="entry name" value="Zinc_finger"/>
</dbReference>
<evidence type="ECO:0000256" key="2">
    <source>
        <dbReference type="SAM" id="MobiDB-lite"/>
    </source>
</evidence>